<evidence type="ECO:0000256" key="1">
    <source>
        <dbReference type="ARBA" id="ARBA00022801"/>
    </source>
</evidence>
<sequence length="443" mass="50391">MRSYIFILFGLFFVLVHGQENPRVELNLGRSDALTYGSPEEVGLDSKVIQARVDSIITNGIKNEAFPGAQVLVAKNGKIIFHEAYGFHTYDSIQPVALDDIYDLASVTKITAALPAVMKLVDEGKLELDVPFSTYWTRWRKISDKKDLTLREILAHQAGLVPYIVFLNKVLKKNGKVKKRFVRASPNSRFSHQAYDGLYIKNRFNKKMYRLIDRSEVSKEKKYTYSGLTFLIFPELVTQLSGESYEYYLEKNFYLPLGAPTMGFNPKLKGFTNKIVPTEVDTLFRHTLTQGWVHDENASLLGGVSGNAGLFATATDLAKLMQMYMQYGIYDGKRYFSEATVKEFIKEQYPENGNRRGLGFDKPLLNNSKLDLKDAYPAPEVSAQSFGHAGFTGTFVWADPENQLVYIFLSNRVNPTRENRNLYRMNIRTAVQQVFYQATLPGE</sequence>
<dbReference type="OrthoDB" id="9805821at2"/>
<keyword evidence="4" id="KW-1185">Reference proteome</keyword>
<dbReference type="PANTHER" id="PTHR43283:SF11">
    <property type="entry name" value="BETA-LACTAMASE-RELATED DOMAIN-CONTAINING PROTEIN"/>
    <property type="match status" value="1"/>
</dbReference>
<dbReference type="GO" id="GO:0016787">
    <property type="term" value="F:hydrolase activity"/>
    <property type="evidence" value="ECO:0007669"/>
    <property type="project" value="UniProtKB-KW"/>
</dbReference>
<dbReference type="InterPro" id="IPR050789">
    <property type="entry name" value="Diverse_Enzym_Activities"/>
</dbReference>
<dbReference type="Pfam" id="PF00144">
    <property type="entry name" value="Beta-lactamase"/>
    <property type="match status" value="1"/>
</dbReference>
<dbReference type="InterPro" id="IPR012338">
    <property type="entry name" value="Beta-lactam/transpept-like"/>
</dbReference>
<dbReference type="InterPro" id="IPR001466">
    <property type="entry name" value="Beta-lactam-related"/>
</dbReference>
<dbReference type="STRING" id="192903.SAMN04488513_101568"/>
<protein>
    <submittedName>
        <fullName evidence="3">CubicO group peptidase, beta-lactamase class C family</fullName>
    </submittedName>
</protein>
<reference evidence="4" key="1">
    <citation type="submission" date="2016-11" db="EMBL/GenBank/DDBJ databases">
        <authorList>
            <person name="Varghese N."/>
            <person name="Submissions S."/>
        </authorList>
    </citation>
    <scope>NUCLEOTIDE SEQUENCE [LARGE SCALE GENOMIC DNA]</scope>
    <source>
        <strain evidence="4">DSM 19858</strain>
    </source>
</reference>
<dbReference type="SUPFAM" id="SSF56601">
    <property type="entry name" value="beta-lactamase/transpeptidase-like"/>
    <property type="match status" value="1"/>
</dbReference>
<dbReference type="EMBL" id="FQYU01000001">
    <property type="protein sequence ID" value="SHI53393.1"/>
    <property type="molecule type" value="Genomic_DNA"/>
</dbReference>
<dbReference type="Proteomes" id="UP000184543">
    <property type="component" value="Unassembled WGS sequence"/>
</dbReference>
<dbReference type="AlphaFoldDB" id="A0A1M6BXP6"/>
<accession>A0A1M6BXP6</accession>
<evidence type="ECO:0000313" key="3">
    <source>
        <dbReference type="EMBL" id="SHI53393.1"/>
    </source>
</evidence>
<dbReference type="Gene3D" id="3.40.710.10">
    <property type="entry name" value="DD-peptidase/beta-lactamase superfamily"/>
    <property type="match status" value="1"/>
</dbReference>
<keyword evidence="1" id="KW-0378">Hydrolase</keyword>
<dbReference type="RefSeq" id="WP_072988164.1">
    <property type="nucleotide sequence ID" value="NZ_FQYU01000001.1"/>
</dbReference>
<organism evidence="3 4">
    <name type="scientific">Pseudozobellia thermophila</name>
    <dbReference type="NCBI Taxonomy" id="192903"/>
    <lineage>
        <taxon>Bacteria</taxon>
        <taxon>Pseudomonadati</taxon>
        <taxon>Bacteroidota</taxon>
        <taxon>Flavobacteriia</taxon>
        <taxon>Flavobacteriales</taxon>
        <taxon>Flavobacteriaceae</taxon>
        <taxon>Pseudozobellia</taxon>
    </lineage>
</organism>
<evidence type="ECO:0000259" key="2">
    <source>
        <dbReference type="Pfam" id="PF00144"/>
    </source>
</evidence>
<dbReference type="PANTHER" id="PTHR43283">
    <property type="entry name" value="BETA-LACTAMASE-RELATED"/>
    <property type="match status" value="1"/>
</dbReference>
<name>A0A1M6BXP6_9FLAO</name>
<evidence type="ECO:0000313" key="4">
    <source>
        <dbReference type="Proteomes" id="UP000184543"/>
    </source>
</evidence>
<proteinExistence type="predicted"/>
<feature type="domain" description="Beta-lactamase-related" evidence="2">
    <location>
        <begin position="53"/>
        <end position="420"/>
    </location>
</feature>
<gene>
    <name evidence="3" type="ORF">SAMN04488513_101568</name>
</gene>